<sequence length="80" mass="8921">MSDHPFYQNESPTTRMRTWIFGQMMWGAFLAGAFLLAIGLFLGLIYLVGLLLPEESRQTPDPMPRSSLEQPLAVAGHDLA</sequence>
<dbReference type="AlphaFoldDB" id="A0A6B3RF43"/>
<dbReference type="Gene3D" id="1.20.5.920">
    <property type="entry name" value="rhodobacter sphaeroides pufx membrane protein"/>
    <property type="match status" value="1"/>
</dbReference>
<dbReference type="RefSeq" id="WP_164608763.1">
    <property type="nucleotide sequence ID" value="NZ_JAAIKE010000001.1"/>
</dbReference>
<evidence type="ECO:0000256" key="2">
    <source>
        <dbReference type="SAM" id="Phobius"/>
    </source>
</evidence>
<keyword evidence="2" id="KW-0812">Transmembrane</keyword>
<evidence type="ECO:0000313" key="4">
    <source>
        <dbReference type="Proteomes" id="UP000481421"/>
    </source>
</evidence>
<feature type="region of interest" description="Disordered" evidence="1">
    <location>
        <begin position="57"/>
        <end position="80"/>
    </location>
</feature>
<dbReference type="InterPro" id="IPR020169">
    <property type="entry name" value="Intrinsic_membrane_PufX"/>
</dbReference>
<accession>A0A6B3RF43</accession>
<gene>
    <name evidence="3" type="ORF">G3572_00725</name>
</gene>
<protein>
    <submittedName>
        <fullName evidence="3">1-deoxy-D-xylulose-5-phosphate synthase</fullName>
    </submittedName>
</protein>
<evidence type="ECO:0000313" key="3">
    <source>
        <dbReference type="EMBL" id="NEX44714.1"/>
    </source>
</evidence>
<feature type="transmembrane region" description="Helical" evidence="2">
    <location>
        <begin position="20"/>
        <end position="48"/>
    </location>
</feature>
<evidence type="ECO:0000256" key="1">
    <source>
        <dbReference type="SAM" id="MobiDB-lite"/>
    </source>
</evidence>
<reference evidence="3 4" key="1">
    <citation type="submission" date="2020-02" db="EMBL/GenBank/DDBJ databases">
        <title>Rhodobacter algicola sp. nov., isolated from microalga culture.</title>
        <authorList>
            <person name="Park C.-Y."/>
        </authorList>
    </citation>
    <scope>NUCLEOTIDE SEQUENCE [LARGE SCALE GENOMIC DNA]</scope>
    <source>
        <strain evidence="3 4">ETT8</strain>
    </source>
</reference>
<keyword evidence="2" id="KW-0472">Membrane</keyword>
<dbReference type="EMBL" id="JAAIKE010000001">
    <property type="protein sequence ID" value="NEX44714.1"/>
    <property type="molecule type" value="Genomic_DNA"/>
</dbReference>
<keyword evidence="2" id="KW-1133">Transmembrane helix</keyword>
<name>A0A6B3RF43_9RHOB</name>
<keyword evidence="4" id="KW-1185">Reference proteome</keyword>
<organism evidence="3 4">
    <name type="scientific">Pseudotabrizicola algicola</name>
    <dbReference type="NCBI Taxonomy" id="2709381"/>
    <lineage>
        <taxon>Bacteria</taxon>
        <taxon>Pseudomonadati</taxon>
        <taxon>Pseudomonadota</taxon>
        <taxon>Alphaproteobacteria</taxon>
        <taxon>Rhodobacterales</taxon>
        <taxon>Paracoccaceae</taxon>
        <taxon>Pseudotabrizicola</taxon>
    </lineage>
</organism>
<proteinExistence type="predicted"/>
<dbReference type="Pfam" id="PF11511">
    <property type="entry name" value="RhodobacterPufX"/>
    <property type="match status" value="1"/>
</dbReference>
<comment type="caution">
    <text evidence="3">The sequence shown here is derived from an EMBL/GenBank/DDBJ whole genome shotgun (WGS) entry which is preliminary data.</text>
</comment>
<dbReference type="Proteomes" id="UP000481421">
    <property type="component" value="Unassembled WGS sequence"/>
</dbReference>